<accession>A0A510DSY1</accession>
<feature type="transmembrane region" description="Helical" evidence="1">
    <location>
        <begin position="106"/>
        <end position="135"/>
    </location>
</feature>
<keyword evidence="1" id="KW-1133">Transmembrane helix</keyword>
<dbReference type="PANTHER" id="PTHR39157">
    <property type="entry name" value="INTEGRAL MEMBRANE PROTEIN-RELATED"/>
    <property type="match status" value="1"/>
</dbReference>
<evidence type="ECO:0000259" key="2">
    <source>
        <dbReference type="Pfam" id="PF04173"/>
    </source>
</evidence>
<dbReference type="GeneID" id="41714380"/>
<keyword evidence="1" id="KW-0812">Transmembrane</keyword>
<dbReference type="InterPro" id="IPR007301">
    <property type="entry name" value="DoxD"/>
</dbReference>
<keyword evidence="1" id="KW-0472">Membrane</keyword>
<keyword evidence="4" id="KW-1185">Reference proteome</keyword>
<feature type="transmembrane region" description="Helical" evidence="1">
    <location>
        <begin position="12"/>
        <end position="28"/>
    </location>
</feature>
<dbReference type="AlphaFoldDB" id="A0A510DSY1"/>
<evidence type="ECO:0000313" key="3">
    <source>
        <dbReference type="EMBL" id="BBG23245.1"/>
    </source>
</evidence>
<organism evidence="3 4">
    <name type="scientific">Sulfuracidifex tepidarius</name>
    <dbReference type="NCBI Taxonomy" id="1294262"/>
    <lineage>
        <taxon>Archaea</taxon>
        <taxon>Thermoproteota</taxon>
        <taxon>Thermoprotei</taxon>
        <taxon>Sulfolobales</taxon>
        <taxon>Sulfolobaceae</taxon>
        <taxon>Sulfuracidifex</taxon>
    </lineage>
</organism>
<feature type="transmembrane region" description="Helical" evidence="1">
    <location>
        <begin position="155"/>
        <end position="175"/>
    </location>
</feature>
<proteinExistence type="predicted"/>
<feature type="transmembrane region" description="Helical" evidence="1">
    <location>
        <begin position="76"/>
        <end position="94"/>
    </location>
</feature>
<sequence>MVEARQSSYWDVMFRVIAGSIWLVAGVVDKLLNPGFLNPASTKYIGFTIQYFAQGSPIKDFLYAVAFPNPVLTGELVMIGEISFGVLLMAGMLTKLASTCAFYTNLIYFLSAAWTGATEYGINLLLLGIDLYFLVNGARKFSVDSLAPGSPLWSTKIWFTVGSVIYLSVVVFLYANGI</sequence>
<dbReference type="EMBL" id="AP018929">
    <property type="protein sequence ID" value="BBG23245.1"/>
    <property type="molecule type" value="Genomic_DNA"/>
</dbReference>
<dbReference type="PANTHER" id="PTHR39157:SF1">
    <property type="entry name" value="DOXX FAMILY PROTEIN"/>
    <property type="match status" value="1"/>
</dbReference>
<dbReference type="Proteomes" id="UP000322983">
    <property type="component" value="Chromosome"/>
</dbReference>
<protein>
    <recommendedName>
        <fullName evidence="2">TQO small subunit DoxD domain-containing protein</fullName>
    </recommendedName>
</protein>
<dbReference type="Pfam" id="PF04173">
    <property type="entry name" value="DoxD"/>
    <property type="match status" value="1"/>
</dbReference>
<name>A0A510DSY1_9CREN</name>
<evidence type="ECO:0000313" key="4">
    <source>
        <dbReference type="Proteomes" id="UP000322983"/>
    </source>
</evidence>
<gene>
    <name evidence="3" type="ORF">IC006_0529</name>
</gene>
<dbReference type="KEGG" id="step:IC006_0529"/>
<dbReference type="STRING" id="1294262.GCA_001316085_02977"/>
<evidence type="ECO:0000256" key="1">
    <source>
        <dbReference type="SAM" id="Phobius"/>
    </source>
</evidence>
<reference evidence="3 4" key="1">
    <citation type="journal article" date="2020" name="Int. J. Syst. Evol. Microbiol.">
        <title>Sulfuracidifex tepidarius gen. nov., sp. nov. and transfer of Sulfolobus metallicus Huber and Stetter 1992 to the genus Sulfuracidifex as Sulfuracidifex metallicus comb. nov.</title>
        <authorList>
            <person name="Itoh T."/>
            <person name="Miura T."/>
            <person name="Sakai H.D."/>
            <person name="Kato S."/>
            <person name="Ohkuma M."/>
            <person name="Takashina T."/>
        </authorList>
    </citation>
    <scope>NUCLEOTIDE SEQUENCE [LARGE SCALE GENOMIC DNA]</scope>
    <source>
        <strain evidence="3 4">IC-006</strain>
    </source>
</reference>
<feature type="domain" description="TQO small subunit DoxD" evidence="2">
    <location>
        <begin position="10"/>
        <end position="150"/>
    </location>
</feature>
<dbReference type="RefSeq" id="WP_370685801.1">
    <property type="nucleotide sequence ID" value="NZ_AP018929.1"/>
</dbReference>